<dbReference type="InterPro" id="IPR000700">
    <property type="entry name" value="PAS-assoc_C"/>
</dbReference>
<dbReference type="InterPro" id="IPR000014">
    <property type="entry name" value="PAS"/>
</dbReference>
<feature type="domain" description="Histidine kinase" evidence="9">
    <location>
        <begin position="286"/>
        <end position="488"/>
    </location>
</feature>
<comment type="catalytic activity">
    <reaction evidence="1">
        <text>ATP + protein L-histidine = ADP + protein N-phospho-L-histidine.</text>
        <dbReference type="EC" id="2.7.13.3"/>
    </reaction>
</comment>
<keyword evidence="7" id="KW-0067">ATP-binding</keyword>
<keyword evidence="8" id="KW-0902">Two-component regulatory system</keyword>
<dbReference type="Gene3D" id="3.30.565.10">
    <property type="entry name" value="Histidine kinase-like ATPase, C-terminal domain"/>
    <property type="match status" value="1"/>
</dbReference>
<dbReference type="InterPro" id="IPR013655">
    <property type="entry name" value="PAS_fold_3"/>
</dbReference>
<evidence type="ECO:0000256" key="4">
    <source>
        <dbReference type="ARBA" id="ARBA00022679"/>
    </source>
</evidence>
<dbReference type="InterPro" id="IPR036890">
    <property type="entry name" value="HATPase_C_sf"/>
</dbReference>
<accession>A0ABV9GK61</accession>
<keyword evidence="13" id="KW-1185">Reference proteome</keyword>
<dbReference type="Gene3D" id="1.10.287.130">
    <property type="match status" value="1"/>
</dbReference>
<dbReference type="CDD" id="cd00075">
    <property type="entry name" value="HATPase"/>
    <property type="match status" value="1"/>
</dbReference>
<organism evidence="12 13">
    <name type="scientific">Camelliibacillus cellulosilyticus</name>
    <dbReference type="NCBI Taxonomy" id="2174486"/>
    <lineage>
        <taxon>Bacteria</taxon>
        <taxon>Bacillati</taxon>
        <taxon>Bacillota</taxon>
        <taxon>Bacilli</taxon>
        <taxon>Bacillales</taxon>
        <taxon>Sporolactobacillaceae</taxon>
        <taxon>Camelliibacillus</taxon>
    </lineage>
</organism>
<dbReference type="Proteomes" id="UP001596022">
    <property type="component" value="Unassembled WGS sequence"/>
</dbReference>
<feature type="domain" description="PAS" evidence="10">
    <location>
        <begin position="145"/>
        <end position="209"/>
    </location>
</feature>
<keyword evidence="3" id="KW-0597">Phosphoprotein</keyword>
<dbReference type="InterPro" id="IPR035965">
    <property type="entry name" value="PAS-like_dom_sf"/>
</dbReference>
<dbReference type="PANTHER" id="PTHR43065:SF10">
    <property type="entry name" value="PEROXIDE STRESS-ACTIVATED HISTIDINE KINASE MAK3"/>
    <property type="match status" value="1"/>
</dbReference>
<dbReference type="PROSITE" id="PS50109">
    <property type="entry name" value="HIS_KIN"/>
    <property type="match status" value="1"/>
</dbReference>
<evidence type="ECO:0000313" key="12">
    <source>
        <dbReference type="EMBL" id="MFC4617523.1"/>
    </source>
</evidence>
<dbReference type="Gene3D" id="3.30.450.20">
    <property type="entry name" value="PAS domain"/>
    <property type="match status" value="2"/>
</dbReference>
<keyword evidence="5" id="KW-0547">Nucleotide-binding</keyword>
<evidence type="ECO:0000256" key="3">
    <source>
        <dbReference type="ARBA" id="ARBA00022553"/>
    </source>
</evidence>
<evidence type="ECO:0000256" key="1">
    <source>
        <dbReference type="ARBA" id="ARBA00000085"/>
    </source>
</evidence>
<evidence type="ECO:0000259" key="9">
    <source>
        <dbReference type="PROSITE" id="PS50109"/>
    </source>
</evidence>
<dbReference type="Pfam" id="PF00989">
    <property type="entry name" value="PAS"/>
    <property type="match status" value="1"/>
</dbReference>
<evidence type="ECO:0000259" key="10">
    <source>
        <dbReference type="PROSITE" id="PS50112"/>
    </source>
</evidence>
<evidence type="ECO:0000256" key="5">
    <source>
        <dbReference type="ARBA" id="ARBA00022741"/>
    </source>
</evidence>
<dbReference type="SMART" id="SM00387">
    <property type="entry name" value="HATPase_c"/>
    <property type="match status" value="1"/>
</dbReference>
<dbReference type="PRINTS" id="PR00344">
    <property type="entry name" value="BCTRLSENSOR"/>
</dbReference>
<evidence type="ECO:0000259" key="11">
    <source>
        <dbReference type="PROSITE" id="PS50113"/>
    </source>
</evidence>
<dbReference type="NCBIfam" id="TIGR00229">
    <property type="entry name" value="sensory_box"/>
    <property type="match status" value="2"/>
</dbReference>
<keyword evidence="6" id="KW-0418">Kinase</keyword>
<dbReference type="SMART" id="SM00388">
    <property type="entry name" value="HisKA"/>
    <property type="match status" value="1"/>
</dbReference>
<evidence type="ECO:0000313" key="13">
    <source>
        <dbReference type="Proteomes" id="UP001596022"/>
    </source>
</evidence>
<dbReference type="SMART" id="SM00091">
    <property type="entry name" value="PAS"/>
    <property type="match status" value="2"/>
</dbReference>
<comment type="caution">
    <text evidence="12">The sequence shown here is derived from an EMBL/GenBank/DDBJ whole genome shotgun (WGS) entry which is preliminary data.</text>
</comment>
<dbReference type="EMBL" id="JBHSFW010000001">
    <property type="protein sequence ID" value="MFC4617523.1"/>
    <property type="molecule type" value="Genomic_DNA"/>
</dbReference>
<dbReference type="Pfam" id="PF02518">
    <property type="entry name" value="HATPase_c"/>
    <property type="match status" value="1"/>
</dbReference>
<dbReference type="CDD" id="cd00082">
    <property type="entry name" value="HisKA"/>
    <property type="match status" value="1"/>
</dbReference>
<evidence type="ECO:0000256" key="8">
    <source>
        <dbReference type="ARBA" id="ARBA00023012"/>
    </source>
</evidence>
<dbReference type="CDD" id="cd00130">
    <property type="entry name" value="PAS"/>
    <property type="match status" value="2"/>
</dbReference>
<feature type="domain" description="PAS" evidence="10">
    <location>
        <begin position="39"/>
        <end position="82"/>
    </location>
</feature>
<gene>
    <name evidence="12" type="ORF">ACFO4N_02120</name>
</gene>
<dbReference type="InterPro" id="IPR005467">
    <property type="entry name" value="His_kinase_dom"/>
</dbReference>
<dbReference type="EC" id="2.7.13.3" evidence="2"/>
<dbReference type="SUPFAM" id="SSF55785">
    <property type="entry name" value="PYP-like sensor domain (PAS domain)"/>
    <property type="match status" value="2"/>
</dbReference>
<sequence>MDQYQPRESNFLTTDQEIENYLVFTKYFSDMITRHQINSGEIVYASPSTQGLLNYKPFDLYGQSFFGFIHPDDRQMVINTLRDGTITSGKVHYRLRRKDGDYLWVETTFKKNLENIAGMNGKNDCFCITRDITDIKIIQEDVMESEQKYRTLVEYSHDTISMITPDGYIIYMNESGKRLLGITRTEEVIGRALLSLIHPKDHEKVMQAIGKNKHLAKPIEFDDITLIRTDREKRQAEVKFIPTGSVHFNERRTLQVVIKDTTERKQAEEMLQKAEKLTVVGQLAAGIAHEIRNPLTAIKGFTQLVKDQINPNYAQVILQELDRIETIVSDLLILAKPQAIHTESADLIELIERITLLLNSQAILHNVVIEFIHEDDVLDIECEPDKLKQVFINIIKNAIEAMPEGGNLTIKVVTDNQNVDILFSDEGVGIPKERLEKVGEPFYSTKEKGTGLGMMICHRIIKSHNGTMTIDSEVNVGTTIKVTLPLILEKKTYASECGEW</sequence>
<name>A0ABV9GK61_9BACL</name>
<dbReference type="InterPro" id="IPR036097">
    <property type="entry name" value="HisK_dim/P_sf"/>
</dbReference>
<dbReference type="InterPro" id="IPR004358">
    <property type="entry name" value="Sig_transdc_His_kin-like_C"/>
</dbReference>
<dbReference type="PROSITE" id="PS50112">
    <property type="entry name" value="PAS"/>
    <property type="match status" value="2"/>
</dbReference>
<dbReference type="Pfam" id="PF08447">
    <property type="entry name" value="PAS_3"/>
    <property type="match status" value="1"/>
</dbReference>
<dbReference type="PROSITE" id="PS50113">
    <property type="entry name" value="PAC"/>
    <property type="match status" value="1"/>
</dbReference>
<evidence type="ECO:0000256" key="6">
    <source>
        <dbReference type="ARBA" id="ARBA00022777"/>
    </source>
</evidence>
<dbReference type="SUPFAM" id="SSF47384">
    <property type="entry name" value="Homodimeric domain of signal transducing histidine kinase"/>
    <property type="match status" value="1"/>
</dbReference>
<feature type="domain" description="PAC" evidence="11">
    <location>
        <begin position="89"/>
        <end position="144"/>
    </location>
</feature>
<protein>
    <recommendedName>
        <fullName evidence="2">histidine kinase</fullName>
        <ecNumber evidence="2">2.7.13.3</ecNumber>
    </recommendedName>
</protein>
<dbReference type="InterPro" id="IPR003594">
    <property type="entry name" value="HATPase_dom"/>
</dbReference>
<dbReference type="RefSeq" id="WP_376844563.1">
    <property type="nucleotide sequence ID" value="NZ_JBHSFW010000001.1"/>
</dbReference>
<dbReference type="Pfam" id="PF00512">
    <property type="entry name" value="HisKA"/>
    <property type="match status" value="1"/>
</dbReference>
<keyword evidence="4" id="KW-0808">Transferase</keyword>
<dbReference type="InterPro" id="IPR003661">
    <property type="entry name" value="HisK_dim/P_dom"/>
</dbReference>
<dbReference type="PANTHER" id="PTHR43065">
    <property type="entry name" value="SENSOR HISTIDINE KINASE"/>
    <property type="match status" value="1"/>
</dbReference>
<evidence type="ECO:0000256" key="2">
    <source>
        <dbReference type="ARBA" id="ARBA00012438"/>
    </source>
</evidence>
<dbReference type="SUPFAM" id="SSF55874">
    <property type="entry name" value="ATPase domain of HSP90 chaperone/DNA topoisomerase II/histidine kinase"/>
    <property type="match status" value="1"/>
</dbReference>
<proteinExistence type="predicted"/>
<evidence type="ECO:0000256" key="7">
    <source>
        <dbReference type="ARBA" id="ARBA00022840"/>
    </source>
</evidence>
<dbReference type="InterPro" id="IPR013767">
    <property type="entry name" value="PAS_fold"/>
</dbReference>
<reference evidence="13" key="1">
    <citation type="journal article" date="2019" name="Int. J. Syst. Evol. Microbiol.">
        <title>The Global Catalogue of Microorganisms (GCM) 10K type strain sequencing project: providing services to taxonomists for standard genome sequencing and annotation.</title>
        <authorList>
            <consortium name="The Broad Institute Genomics Platform"/>
            <consortium name="The Broad Institute Genome Sequencing Center for Infectious Disease"/>
            <person name="Wu L."/>
            <person name="Ma J."/>
        </authorList>
    </citation>
    <scope>NUCLEOTIDE SEQUENCE [LARGE SCALE GENOMIC DNA]</scope>
    <source>
        <strain evidence="13">CGMCC 1.16306</strain>
    </source>
</reference>